<proteinExistence type="predicted"/>
<evidence type="ECO:0000313" key="1">
    <source>
        <dbReference type="EMBL" id="KTB46870.1"/>
    </source>
</evidence>
<protein>
    <submittedName>
        <fullName evidence="1">Uncharacterized protein</fullName>
    </submittedName>
</protein>
<gene>
    <name evidence="1" type="ORF">WG66_553</name>
</gene>
<dbReference type="Proteomes" id="UP000054988">
    <property type="component" value="Unassembled WGS sequence"/>
</dbReference>
<dbReference type="EMBL" id="LATX01000222">
    <property type="protein sequence ID" value="KTB46870.1"/>
    <property type="molecule type" value="Genomic_DNA"/>
</dbReference>
<organism evidence="1 2">
    <name type="scientific">Moniliophthora roreri</name>
    <name type="common">Frosty pod rot fungus</name>
    <name type="synonym">Monilia roreri</name>
    <dbReference type="NCBI Taxonomy" id="221103"/>
    <lineage>
        <taxon>Eukaryota</taxon>
        <taxon>Fungi</taxon>
        <taxon>Dikarya</taxon>
        <taxon>Basidiomycota</taxon>
        <taxon>Agaricomycotina</taxon>
        <taxon>Agaricomycetes</taxon>
        <taxon>Agaricomycetidae</taxon>
        <taxon>Agaricales</taxon>
        <taxon>Marasmiineae</taxon>
        <taxon>Marasmiaceae</taxon>
        <taxon>Moniliophthora</taxon>
    </lineage>
</organism>
<reference evidence="1 2" key="1">
    <citation type="submission" date="2015-12" db="EMBL/GenBank/DDBJ databases">
        <title>Draft genome sequence of Moniliophthora roreri, the causal agent of frosty pod rot of cacao.</title>
        <authorList>
            <person name="Aime M.C."/>
            <person name="Diaz-Valderrama J.R."/>
            <person name="Kijpornyongpan T."/>
            <person name="Phillips-Mora W."/>
        </authorList>
    </citation>
    <scope>NUCLEOTIDE SEQUENCE [LARGE SCALE GENOMIC DNA]</scope>
    <source>
        <strain evidence="1 2">MCA 2952</strain>
    </source>
</reference>
<accession>A0A0W0GE85</accession>
<dbReference type="AlphaFoldDB" id="A0A0W0GE85"/>
<comment type="caution">
    <text evidence="1">The sequence shown here is derived from an EMBL/GenBank/DDBJ whole genome shotgun (WGS) entry which is preliminary data.</text>
</comment>
<name>A0A0W0GE85_MONRR</name>
<sequence>MSSVLTTKRTRISLHELFGHLCFVINLTLSSAQLYEPQRIYDQPEPAYDER</sequence>
<evidence type="ECO:0000313" key="2">
    <source>
        <dbReference type="Proteomes" id="UP000054988"/>
    </source>
</evidence>